<keyword evidence="1" id="KW-0694">RNA-binding</keyword>
<evidence type="ECO:0000259" key="3">
    <source>
        <dbReference type="PROSITE" id="PS50102"/>
    </source>
</evidence>
<organism evidence="4 7">
    <name type="scientific">Synchytrium endobioticum</name>
    <dbReference type="NCBI Taxonomy" id="286115"/>
    <lineage>
        <taxon>Eukaryota</taxon>
        <taxon>Fungi</taxon>
        <taxon>Fungi incertae sedis</taxon>
        <taxon>Chytridiomycota</taxon>
        <taxon>Chytridiomycota incertae sedis</taxon>
        <taxon>Chytridiomycetes</taxon>
        <taxon>Synchytriales</taxon>
        <taxon>Synchytriaceae</taxon>
        <taxon>Synchytrium</taxon>
    </lineage>
</organism>
<evidence type="ECO:0000256" key="1">
    <source>
        <dbReference type="PROSITE-ProRule" id="PRU00176"/>
    </source>
</evidence>
<feature type="region of interest" description="Disordered" evidence="2">
    <location>
        <begin position="164"/>
        <end position="219"/>
    </location>
</feature>
<reference evidence="6 7" key="1">
    <citation type="journal article" date="2019" name="Sci. Rep.">
        <title>Comparative genomics of chytrid fungi reveal insights into the obligate biotrophic and pathogenic lifestyle of Synchytrium endobioticum.</title>
        <authorList>
            <person name="van de Vossenberg B.T.L.H."/>
            <person name="Warris S."/>
            <person name="Nguyen H.D.T."/>
            <person name="van Gent-Pelzer M.P.E."/>
            <person name="Joly D.L."/>
            <person name="van de Geest H.C."/>
            <person name="Bonants P.J.M."/>
            <person name="Smith D.S."/>
            <person name="Levesque C.A."/>
            <person name="van der Lee T.A.J."/>
        </authorList>
    </citation>
    <scope>NUCLEOTIDE SEQUENCE [LARGE SCALE GENOMIC DNA]</scope>
    <source>
        <strain evidence="4 7">LEV6574</strain>
        <strain evidence="5 6">MB42</strain>
    </source>
</reference>
<dbReference type="Pfam" id="PF00076">
    <property type="entry name" value="RRM_1"/>
    <property type="match status" value="1"/>
</dbReference>
<dbReference type="GO" id="GO:0003723">
    <property type="term" value="F:RNA binding"/>
    <property type="evidence" value="ECO:0007669"/>
    <property type="project" value="UniProtKB-UniRule"/>
</dbReference>
<comment type="caution">
    <text evidence="4">The sequence shown here is derived from an EMBL/GenBank/DDBJ whole genome shotgun (WGS) entry which is preliminary data.</text>
</comment>
<evidence type="ECO:0000256" key="2">
    <source>
        <dbReference type="SAM" id="MobiDB-lite"/>
    </source>
</evidence>
<evidence type="ECO:0000313" key="4">
    <source>
        <dbReference type="EMBL" id="TPX42687.1"/>
    </source>
</evidence>
<name>A0A507CU55_9FUNG</name>
<dbReference type="AlphaFoldDB" id="A0A507CU55"/>
<keyword evidence="6" id="KW-1185">Reference proteome</keyword>
<gene>
    <name evidence="4" type="ORF">SeLEV6574_g05458</name>
    <name evidence="5" type="ORF">SeMB42_g04851</name>
</gene>
<dbReference type="VEuPathDB" id="FungiDB:SeMB42_g04851"/>
<evidence type="ECO:0000313" key="5">
    <source>
        <dbReference type="EMBL" id="TPX43130.1"/>
    </source>
</evidence>
<dbReference type="Gene3D" id="3.30.70.330">
    <property type="match status" value="1"/>
</dbReference>
<dbReference type="EMBL" id="QEAN01000209">
    <property type="protein sequence ID" value="TPX43130.1"/>
    <property type="molecule type" value="Genomic_DNA"/>
</dbReference>
<dbReference type="Proteomes" id="UP000320475">
    <property type="component" value="Unassembled WGS sequence"/>
</dbReference>
<protein>
    <recommendedName>
        <fullName evidence="3">RRM domain-containing protein</fullName>
    </recommendedName>
</protein>
<dbReference type="InterPro" id="IPR012677">
    <property type="entry name" value="Nucleotide-bd_a/b_plait_sf"/>
</dbReference>
<accession>A0A507CU55</accession>
<dbReference type="SUPFAM" id="SSF54928">
    <property type="entry name" value="RNA-binding domain, RBD"/>
    <property type="match status" value="1"/>
</dbReference>
<feature type="compositionally biased region" description="Polar residues" evidence="2">
    <location>
        <begin position="191"/>
        <end position="208"/>
    </location>
</feature>
<dbReference type="InterPro" id="IPR000504">
    <property type="entry name" value="RRM_dom"/>
</dbReference>
<dbReference type="EMBL" id="QEAM01000258">
    <property type="protein sequence ID" value="TPX42687.1"/>
    <property type="molecule type" value="Genomic_DNA"/>
</dbReference>
<dbReference type="SMART" id="SM00360">
    <property type="entry name" value="RRM"/>
    <property type="match status" value="1"/>
</dbReference>
<proteinExistence type="predicted"/>
<sequence>MSTPEPSRLFIGSIAPQVTEYTILKTFQPYGSIKNIEYAWFTKGPRKGLPRGFAFVEYETEQEARRAIQALNNVVLGGRPIVVSLARDQPVQSDDEYTSTSLASSYTRTKNCVANTTTMSRPRRSSYRPDETFRNYDSTLVNQRLQPRARPMDAKLDGIERKLAEMKSTRGLPVASDTKSGNVHERKDNGGDTNVSRRVNDASTASTKSSRHHPYESRR</sequence>
<evidence type="ECO:0000313" key="7">
    <source>
        <dbReference type="Proteomes" id="UP000320475"/>
    </source>
</evidence>
<dbReference type="OrthoDB" id="6730379at2759"/>
<dbReference type="PANTHER" id="PTHR48034">
    <property type="entry name" value="TRANSFORMER-2 SEX-DETERMINING PROTEIN-RELATED"/>
    <property type="match status" value="1"/>
</dbReference>
<dbReference type="InterPro" id="IPR035979">
    <property type="entry name" value="RBD_domain_sf"/>
</dbReference>
<feature type="domain" description="RRM" evidence="3">
    <location>
        <begin position="7"/>
        <end position="88"/>
    </location>
</feature>
<dbReference type="STRING" id="286115.A0A507CU55"/>
<dbReference type="PROSITE" id="PS50102">
    <property type="entry name" value="RRM"/>
    <property type="match status" value="1"/>
</dbReference>
<dbReference type="Proteomes" id="UP000317494">
    <property type="component" value="Unassembled WGS sequence"/>
</dbReference>
<evidence type="ECO:0000313" key="6">
    <source>
        <dbReference type="Proteomes" id="UP000317494"/>
    </source>
</evidence>
<dbReference type="InterPro" id="IPR050441">
    <property type="entry name" value="RBM"/>
</dbReference>